<dbReference type="PANTHER" id="PTHR30055:SF234">
    <property type="entry name" value="HTH-TYPE TRANSCRIPTIONAL REGULATOR BETI"/>
    <property type="match status" value="1"/>
</dbReference>
<keyword evidence="7" id="KW-1185">Reference proteome</keyword>
<dbReference type="PRINTS" id="PR00455">
    <property type="entry name" value="HTHTETR"/>
</dbReference>
<keyword evidence="1" id="KW-0805">Transcription regulation</keyword>
<evidence type="ECO:0000256" key="4">
    <source>
        <dbReference type="PROSITE-ProRule" id="PRU00335"/>
    </source>
</evidence>
<reference evidence="6" key="1">
    <citation type="submission" date="2022-07" db="EMBL/GenBank/DDBJ databases">
        <title>Pseudomonas nunamit sp. nov. an antifungal species isolated from Greenland.</title>
        <authorList>
            <person name="Ntana F."/>
            <person name="Hennessy R.C."/>
            <person name="Zervas A."/>
            <person name="Stougaard P."/>
        </authorList>
    </citation>
    <scope>NUCLEOTIDE SEQUENCE</scope>
    <source>
        <strain evidence="6">In5</strain>
    </source>
</reference>
<dbReference type="RefSeq" id="WP_054616748.1">
    <property type="nucleotide sequence ID" value="NZ_CP101125.1"/>
</dbReference>
<evidence type="ECO:0000259" key="5">
    <source>
        <dbReference type="PROSITE" id="PS50977"/>
    </source>
</evidence>
<dbReference type="InterPro" id="IPR050109">
    <property type="entry name" value="HTH-type_TetR-like_transc_reg"/>
</dbReference>
<sequence length="221" mass="24890">MVRKRKEDVEITLGLLLDAAEEVFSRRGYAQATFQEIAEQAGLTRGAIYWHFKDKEALLDAVLHRAPLPWDQLPAHFNGLRQAPTVKQLSMTLGAGLQQIVSDPRLHRTTLILLHRTELVHENYLVYCRLTRILNRIKTYVVAALSMRFKEADGSPCKQIPAIATSVKTLLTGSIYEWLLNQAEVDLKHIPSMIEALCSPLMGKHQTSFRSACLSTESVVV</sequence>
<evidence type="ECO:0000256" key="2">
    <source>
        <dbReference type="ARBA" id="ARBA00023125"/>
    </source>
</evidence>
<dbReference type="Proteomes" id="UP001059607">
    <property type="component" value="Chromosome"/>
</dbReference>
<evidence type="ECO:0000313" key="6">
    <source>
        <dbReference type="EMBL" id="UTO14579.1"/>
    </source>
</evidence>
<dbReference type="Gene3D" id="1.10.357.10">
    <property type="entry name" value="Tetracycline Repressor, domain 2"/>
    <property type="match status" value="1"/>
</dbReference>
<feature type="DNA-binding region" description="H-T-H motif" evidence="4">
    <location>
        <begin position="33"/>
        <end position="52"/>
    </location>
</feature>
<dbReference type="PROSITE" id="PS50977">
    <property type="entry name" value="HTH_TETR_2"/>
    <property type="match status" value="1"/>
</dbReference>
<dbReference type="EMBL" id="CP101125">
    <property type="protein sequence ID" value="UTO14579.1"/>
    <property type="molecule type" value="Genomic_DNA"/>
</dbReference>
<dbReference type="InterPro" id="IPR009057">
    <property type="entry name" value="Homeodomain-like_sf"/>
</dbReference>
<dbReference type="SUPFAM" id="SSF46689">
    <property type="entry name" value="Homeodomain-like"/>
    <property type="match status" value="1"/>
</dbReference>
<accession>A0ABY5EGA3</accession>
<protein>
    <submittedName>
        <fullName evidence="6">TetR family transcriptional regulator</fullName>
    </submittedName>
</protein>
<evidence type="ECO:0000256" key="1">
    <source>
        <dbReference type="ARBA" id="ARBA00023015"/>
    </source>
</evidence>
<gene>
    <name evidence="6" type="ORF">NK667_31340</name>
</gene>
<keyword evidence="2 4" id="KW-0238">DNA-binding</keyword>
<dbReference type="InterPro" id="IPR001647">
    <property type="entry name" value="HTH_TetR"/>
</dbReference>
<keyword evidence="3" id="KW-0804">Transcription</keyword>
<evidence type="ECO:0000313" key="7">
    <source>
        <dbReference type="Proteomes" id="UP001059607"/>
    </source>
</evidence>
<evidence type="ECO:0000256" key="3">
    <source>
        <dbReference type="ARBA" id="ARBA00023163"/>
    </source>
</evidence>
<feature type="domain" description="HTH tetR-type" evidence="5">
    <location>
        <begin position="10"/>
        <end position="70"/>
    </location>
</feature>
<dbReference type="Pfam" id="PF00440">
    <property type="entry name" value="TetR_N"/>
    <property type="match status" value="1"/>
</dbReference>
<name>A0ABY5EGA3_9PSED</name>
<dbReference type="PANTHER" id="PTHR30055">
    <property type="entry name" value="HTH-TYPE TRANSCRIPTIONAL REGULATOR RUTR"/>
    <property type="match status" value="1"/>
</dbReference>
<organism evidence="6 7">
    <name type="scientific">Pseudomonas nunensis</name>
    <dbReference type="NCBI Taxonomy" id="2961896"/>
    <lineage>
        <taxon>Bacteria</taxon>
        <taxon>Pseudomonadati</taxon>
        <taxon>Pseudomonadota</taxon>
        <taxon>Gammaproteobacteria</taxon>
        <taxon>Pseudomonadales</taxon>
        <taxon>Pseudomonadaceae</taxon>
        <taxon>Pseudomonas</taxon>
    </lineage>
</organism>
<proteinExistence type="predicted"/>